<dbReference type="Pfam" id="PF10955">
    <property type="entry name" value="Fin"/>
    <property type="match status" value="1"/>
</dbReference>
<proteinExistence type="predicted"/>
<gene>
    <name evidence="1" type="ORF">CWS20_18290</name>
</gene>
<keyword evidence="2" id="KW-1185">Reference proteome</keyword>
<accession>A0A2N0ZDE8</accession>
<organism evidence="1 2">
    <name type="scientific">Cytobacillus horneckiae</name>
    <dbReference type="NCBI Taxonomy" id="549687"/>
    <lineage>
        <taxon>Bacteria</taxon>
        <taxon>Bacillati</taxon>
        <taxon>Bacillota</taxon>
        <taxon>Bacilli</taxon>
        <taxon>Bacillales</taxon>
        <taxon>Bacillaceae</taxon>
        <taxon>Cytobacillus</taxon>
    </lineage>
</organism>
<name>A0A2N0ZDE8_9BACI</name>
<evidence type="ECO:0000313" key="1">
    <source>
        <dbReference type="EMBL" id="PKG27541.1"/>
    </source>
</evidence>
<dbReference type="Proteomes" id="UP000233343">
    <property type="component" value="Unassembled WGS sequence"/>
</dbReference>
<sequence>MAIHYFCRHCGTKLGTLEEKSVHTEQLGFHKLNDEERHDMISYDTSGDMSVKAICEDCQESLERNPDFHQQDFLIH</sequence>
<protein>
    <submittedName>
        <fullName evidence="1">DUF2757 domain-containing protein</fullName>
    </submittedName>
</protein>
<dbReference type="InterPro" id="IPR020115">
    <property type="entry name" value="Fin"/>
</dbReference>
<dbReference type="AlphaFoldDB" id="A0A2N0ZDE8"/>
<dbReference type="GO" id="GO:0010468">
    <property type="term" value="P:regulation of gene expression"/>
    <property type="evidence" value="ECO:0007669"/>
    <property type="project" value="InterPro"/>
</dbReference>
<evidence type="ECO:0000313" key="2">
    <source>
        <dbReference type="Proteomes" id="UP000233343"/>
    </source>
</evidence>
<comment type="caution">
    <text evidence="1">The sequence shown here is derived from an EMBL/GenBank/DDBJ whole genome shotgun (WGS) entry which is preliminary data.</text>
</comment>
<dbReference type="EMBL" id="PISD01000041">
    <property type="protein sequence ID" value="PKG27541.1"/>
    <property type="molecule type" value="Genomic_DNA"/>
</dbReference>
<reference evidence="1 2" key="1">
    <citation type="journal article" date="2010" name="Int. J. Syst. Evol. Microbiol.">
        <title>Bacillus horneckiae sp. nov., isolated from a spacecraft-assembly clean room.</title>
        <authorList>
            <person name="Vaishampayan P."/>
            <person name="Probst A."/>
            <person name="Krishnamurthi S."/>
            <person name="Ghosh S."/>
            <person name="Osman S."/>
            <person name="McDowall A."/>
            <person name="Ruckmani A."/>
            <person name="Mayilraj S."/>
            <person name="Venkateswaran K."/>
        </authorList>
    </citation>
    <scope>NUCLEOTIDE SEQUENCE [LARGE SCALE GENOMIC DNA]</scope>
    <source>
        <strain evidence="2">1PO1SC</strain>
    </source>
</reference>
<dbReference type="RefSeq" id="WP_066192100.1">
    <property type="nucleotide sequence ID" value="NZ_JAFDQP010000018.1"/>
</dbReference>